<organism evidence="1 2">
    <name type="scientific">Methanooceanicella nereidis</name>
    <dbReference type="NCBI Taxonomy" id="2052831"/>
    <lineage>
        <taxon>Archaea</taxon>
        <taxon>Methanobacteriati</taxon>
        <taxon>Methanobacteriota</taxon>
        <taxon>Stenosarchaea group</taxon>
        <taxon>Methanomicrobia</taxon>
        <taxon>Methanocellales</taxon>
        <taxon>Methanocellaceae</taxon>
        <taxon>Methanooceanicella</taxon>
    </lineage>
</organism>
<dbReference type="RefSeq" id="WP_230742797.1">
    <property type="nucleotide sequence ID" value="NZ_PGCK01000012.1"/>
</dbReference>
<name>A0AAP2RE08_9EURY</name>
<dbReference type="AlphaFoldDB" id="A0AAP2RE08"/>
<comment type="caution">
    <text evidence="1">The sequence shown here is derived from an EMBL/GenBank/DDBJ whole genome shotgun (WGS) entry which is preliminary data.</text>
</comment>
<evidence type="ECO:0000313" key="2">
    <source>
        <dbReference type="Proteomes" id="UP001320159"/>
    </source>
</evidence>
<proteinExistence type="predicted"/>
<evidence type="ECO:0000313" key="1">
    <source>
        <dbReference type="EMBL" id="MCD1295936.1"/>
    </source>
</evidence>
<keyword evidence="2" id="KW-1185">Reference proteome</keyword>
<dbReference type="Proteomes" id="UP001320159">
    <property type="component" value="Unassembled WGS sequence"/>
</dbReference>
<reference evidence="1 2" key="1">
    <citation type="submission" date="2017-11" db="EMBL/GenBank/DDBJ databases">
        <title>Isolation and Characterization of Family Methanocellaceae Species from Potential Methane Hydrate Area Offshore Southwestern Taiwan.</title>
        <authorList>
            <person name="Zhang W.-L."/>
            <person name="Chen W.-C."/>
            <person name="Lai M.-C."/>
            <person name="Chen S.-C."/>
        </authorList>
    </citation>
    <scope>NUCLEOTIDE SEQUENCE [LARGE SCALE GENOMIC DNA]</scope>
    <source>
        <strain evidence="1 2">CWC-04</strain>
    </source>
</reference>
<dbReference type="EMBL" id="PGCK01000012">
    <property type="protein sequence ID" value="MCD1295936.1"/>
    <property type="molecule type" value="Genomic_DNA"/>
</dbReference>
<sequence length="290" mass="33154">MKNFEVILKETVKDVAKEDGLNRYLSAGGESRVLEMISREGEPDMANINDLLHEIFDKDQASSIFSIASEKYENNIVQEKDMDDMMSIVSEAASIPSDISDDVNIEKFARILQTDGDEIMSLITEARKIRMAMGKMGPERSQENEPQTVVTHTTPSVNIEPPANLIPVSEASPLPEAPKAELTLDMEISDFIKRQNEPSSLDIMDFTRYLKNKGYCFEENTVLEKIYLGIEDRKRKDREKVLEEIERFLEKYDYPSEDQIGSFIESLKNKDIRYGRHEIKSMINLALLSK</sequence>
<gene>
    <name evidence="1" type="ORF">CUJ83_13115</name>
</gene>
<protein>
    <submittedName>
        <fullName evidence="1">Uncharacterized protein</fullName>
    </submittedName>
</protein>
<accession>A0AAP2RE08</accession>